<dbReference type="SUPFAM" id="SSF56935">
    <property type="entry name" value="Porins"/>
    <property type="match status" value="1"/>
</dbReference>
<comment type="similarity">
    <text evidence="2">Belongs to the OmpP1/FadL family.</text>
</comment>
<evidence type="ECO:0000256" key="8">
    <source>
        <dbReference type="SAM" id="SignalP"/>
    </source>
</evidence>
<evidence type="ECO:0000256" key="7">
    <source>
        <dbReference type="ARBA" id="ARBA00023237"/>
    </source>
</evidence>
<protein>
    <submittedName>
        <fullName evidence="9">Long-chain fatty acid transport protein</fullName>
    </submittedName>
</protein>
<dbReference type="RefSeq" id="WP_331933075.1">
    <property type="nucleotide sequence ID" value="NZ_JBEPLU010000003.1"/>
</dbReference>
<evidence type="ECO:0000256" key="6">
    <source>
        <dbReference type="ARBA" id="ARBA00023136"/>
    </source>
</evidence>
<dbReference type="EMBL" id="JBEPLU010000003">
    <property type="protein sequence ID" value="MET3528431.1"/>
    <property type="molecule type" value="Genomic_DNA"/>
</dbReference>
<accession>A0ABV2EPY0</accession>
<dbReference type="Proteomes" id="UP001549110">
    <property type="component" value="Unassembled WGS sequence"/>
</dbReference>
<evidence type="ECO:0000256" key="1">
    <source>
        <dbReference type="ARBA" id="ARBA00004571"/>
    </source>
</evidence>
<evidence type="ECO:0000256" key="4">
    <source>
        <dbReference type="ARBA" id="ARBA00022692"/>
    </source>
</evidence>
<evidence type="ECO:0000313" key="9">
    <source>
        <dbReference type="EMBL" id="MET3528431.1"/>
    </source>
</evidence>
<feature type="signal peptide" evidence="8">
    <location>
        <begin position="1"/>
        <end position="23"/>
    </location>
</feature>
<keyword evidence="3" id="KW-1134">Transmembrane beta strand</keyword>
<dbReference type="PANTHER" id="PTHR35093:SF3">
    <property type="entry name" value="LONG-CHAIN FATTY ACID TRANSPORT PROTEIN"/>
    <property type="match status" value="1"/>
</dbReference>
<name>A0ABV2EPY0_9CAUL</name>
<dbReference type="Pfam" id="PF03349">
    <property type="entry name" value="Toluene_X"/>
    <property type="match status" value="1"/>
</dbReference>
<keyword evidence="6" id="KW-0472">Membrane</keyword>
<evidence type="ECO:0000256" key="5">
    <source>
        <dbReference type="ARBA" id="ARBA00022729"/>
    </source>
</evidence>
<organism evidence="9 10">
    <name type="scientific">Phenylobacterium koreense</name>
    <dbReference type="NCBI Taxonomy" id="266125"/>
    <lineage>
        <taxon>Bacteria</taxon>
        <taxon>Pseudomonadati</taxon>
        <taxon>Pseudomonadota</taxon>
        <taxon>Alphaproteobacteria</taxon>
        <taxon>Caulobacterales</taxon>
        <taxon>Caulobacteraceae</taxon>
        <taxon>Phenylobacterium</taxon>
    </lineage>
</organism>
<comment type="caution">
    <text evidence="9">The sequence shown here is derived from an EMBL/GenBank/DDBJ whole genome shotgun (WGS) entry which is preliminary data.</text>
</comment>
<dbReference type="PANTHER" id="PTHR35093">
    <property type="entry name" value="OUTER MEMBRANE PROTEIN NMB0088-RELATED"/>
    <property type="match status" value="1"/>
</dbReference>
<evidence type="ECO:0000256" key="2">
    <source>
        <dbReference type="ARBA" id="ARBA00008163"/>
    </source>
</evidence>
<evidence type="ECO:0000313" key="10">
    <source>
        <dbReference type="Proteomes" id="UP001549110"/>
    </source>
</evidence>
<dbReference type="Gene3D" id="2.40.160.60">
    <property type="entry name" value="Outer membrane protein transport protein (OMPP1/FadL/TodX)"/>
    <property type="match status" value="1"/>
</dbReference>
<keyword evidence="10" id="KW-1185">Reference proteome</keyword>
<keyword evidence="5 8" id="KW-0732">Signal</keyword>
<keyword evidence="4" id="KW-0812">Transmembrane</keyword>
<dbReference type="InterPro" id="IPR005017">
    <property type="entry name" value="OMPP1/FadL/TodX"/>
</dbReference>
<evidence type="ECO:0000256" key="3">
    <source>
        <dbReference type="ARBA" id="ARBA00022452"/>
    </source>
</evidence>
<proteinExistence type="inferred from homology"/>
<sequence length="429" mass="45583">MNRLTLLAASTTAAALFASQSQAAGFYLQEQSVKGTGRAYSGEVADQGVDSLWWNPAAIARSGREAYLGMHAVFVDATVENHGSTITYPGGTTIPVQGEPRAFNPIEDGIAPNFAIATPIGDRFALGLSVAAPYNFTTDYRPTSWARYDALHSRLTTADIQLTGAMKVTDWLDLGVGVSAQYADAKLSTAYPNLSPALPDGVSQLSGDGWDFGWTVGGQAHFGQFTLGASYRSKIEHDLDGTVFVGGLVGPLAAANRDGPGSAKFTTPWIATLGGRWQATDKLAINAQVQRIGWGEFDAINVRFEGGGGEVLRQDYEDTTSGGVGIDYAVNDRLTLRGGVQYDPTPTPDDARTARVPDGNRWLYGVGATATVAEGLKVDAALAYIDFEKTDVVHDTTFYEGTPAATTTRLRGDVQGEGYVLSLGLRKTF</sequence>
<reference evidence="9 10" key="1">
    <citation type="submission" date="2024-06" db="EMBL/GenBank/DDBJ databases">
        <title>Genomic Encyclopedia of Type Strains, Phase IV (KMG-IV): sequencing the most valuable type-strain genomes for metagenomic binning, comparative biology and taxonomic classification.</title>
        <authorList>
            <person name="Goeker M."/>
        </authorList>
    </citation>
    <scope>NUCLEOTIDE SEQUENCE [LARGE SCALE GENOMIC DNA]</scope>
    <source>
        <strain evidence="9 10">DSM 17809</strain>
    </source>
</reference>
<comment type="subcellular location">
    <subcellularLocation>
        <location evidence="1">Cell outer membrane</location>
        <topology evidence="1">Multi-pass membrane protein</topology>
    </subcellularLocation>
</comment>
<gene>
    <name evidence="9" type="ORF">ABID41_003570</name>
</gene>
<feature type="chain" id="PRO_5046277989" evidence="8">
    <location>
        <begin position="24"/>
        <end position="429"/>
    </location>
</feature>
<keyword evidence="7" id="KW-0998">Cell outer membrane</keyword>